<reference evidence="2 3" key="1">
    <citation type="journal article" date="2019" name="Int. J. Syst. Evol. Microbiol.">
        <title>The Global Catalogue of Microorganisms (GCM) 10K type strain sequencing project: providing services to taxonomists for standard genome sequencing and annotation.</title>
        <authorList>
            <consortium name="The Broad Institute Genomics Platform"/>
            <consortium name="The Broad Institute Genome Sequencing Center for Infectious Disease"/>
            <person name="Wu L."/>
            <person name="Ma J."/>
        </authorList>
    </citation>
    <scope>NUCLEOTIDE SEQUENCE [LARGE SCALE GENOMIC DNA]</scope>
    <source>
        <strain evidence="2 3">DT92</strain>
    </source>
</reference>
<sequence length="42" mass="4503">MVAGGPDASETEFRSLERGSPPLPASSRSSARNWTTVSTPRR</sequence>
<organism evidence="2 3">
    <name type="scientific">Halobaculum litoreum</name>
    <dbReference type="NCBI Taxonomy" id="3031998"/>
    <lineage>
        <taxon>Archaea</taxon>
        <taxon>Methanobacteriati</taxon>
        <taxon>Methanobacteriota</taxon>
        <taxon>Stenosarchaea group</taxon>
        <taxon>Halobacteria</taxon>
        <taxon>Halobacteriales</taxon>
        <taxon>Haloferacaceae</taxon>
        <taxon>Halobaculum</taxon>
    </lineage>
</organism>
<dbReference type="AlphaFoldDB" id="A0ABD5XRY5"/>
<dbReference type="EMBL" id="JBHSZG010000008">
    <property type="protein sequence ID" value="MFC7137887.1"/>
    <property type="molecule type" value="Genomic_DNA"/>
</dbReference>
<evidence type="ECO:0000313" key="3">
    <source>
        <dbReference type="Proteomes" id="UP001596368"/>
    </source>
</evidence>
<protein>
    <submittedName>
        <fullName evidence="2">Uncharacterized protein</fullName>
    </submittedName>
</protein>
<comment type="caution">
    <text evidence="2">The sequence shown here is derived from an EMBL/GenBank/DDBJ whole genome shotgun (WGS) entry which is preliminary data.</text>
</comment>
<name>A0ABD5XRY5_9EURY</name>
<proteinExistence type="predicted"/>
<dbReference type="Proteomes" id="UP001596368">
    <property type="component" value="Unassembled WGS sequence"/>
</dbReference>
<accession>A0ABD5XRY5</accession>
<keyword evidence="3" id="KW-1185">Reference proteome</keyword>
<feature type="region of interest" description="Disordered" evidence="1">
    <location>
        <begin position="1"/>
        <end position="42"/>
    </location>
</feature>
<gene>
    <name evidence="2" type="ORF">ACFQRB_18425</name>
</gene>
<feature type="compositionally biased region" description="Polar residues" evidence="1">
    <location>
        <begin position="33"/>
        <end position="42"/>
    </location>
</feature>
<evidence type="ECO:0000256" key="1">
    <source>
        <dbReference type="SAM" id="MobiDB-lite"/>
    </source>
</evidence>
<evidence type="ECO:0000313" key="2">
    <source>
        <dbReference type="EMBL" id="MFC7137887.1"/>
    </source>
</evidence>